<dbReference type="GO" id="GO:0005634">
    <property type="term" value="C:nucleus"/>
    <property type="evidence" value="ECO:0007669"/>
    <property type="project" value="UniProtKB-SubCell"/>
</dbReference>
<comment type="caution">
    <text evidence="16">The sequence shown here is derived from an EMBL/GenBank/DDBJ whole genome shotgun (WGS) entry which is preliminary data.</text>
</comment>
<gene>
    <name evidence="16" type="ORF">UPYG_G00194910</name>
</gene>
<dbReference type="InterPro" id="IPR001666">
    <property type="entry name" value="PI_transfer"/>
</dbReference>
<dbReference type="Proteomes" id="UP001557470">
    <property type="component" value="Unassembled WGS sequence"/>
</dbReference>
<evidence type="ECO:0000256" key="14">
    <source>
        <dbReference type="SAM" id="MobiDB-lite"/>
    </source>
</evidence>
<comment type="function">
    <text evidence="13">Catalyzes the transfer of phosphatidylinositol (PI) and phosphatidylcholine (PC) between membranes. Shows a preference for PI and PC containing shorter saturated or monosaturated acyl chains at the sn-1 and sn-2 positions. Preference order for PC is C16:1 &gt; C16:0 &gt; C18:1 &gt; C18:0 &gt; C20:4 and for PI is C16:1 &gt; C16:0 &gt; C18:1 &gt; C18:0 &gt; C20:4 &gt; C20:3.</text>
</comment>
<dbReference type="InterPro" id="IPR023393">
    <property type="entry name" value="START-like_dom_sf"/>
</dbReference>
<feature type="region of interest" description="Disordered" evidence="14">
    <location>
        <begin position="52"/>
        <end position="74"/>
    </location>
</feature>
<keyword evidence="6" id="KW-0445">Lipid transport</keyword>
<evidence type="ECO:0000313" key="17">
    <source>
        <dbReference type="Proteomes" id="UP001557470"/>
    </source>
</evidence>
<evidence type="ECO:0000313" key="16">
    <source>
        <dbReference type="EMBL" id="KAL0972801.1"/>
    </source>
</evidence>
<dbReference type="EMBL" id="JAGEUA010000006">
    <property type="protein sequence ID" value="KAL0972801.1"/>
    <property type="molecule type" value="Genomic_DNA"/>
</dbReference>
<dbReference type="InterPro" id="IPR055261">
    <property type="entry name" value="PI_transfer_N"/>
</dbReference>
<keyword evidence="8" id="KW-0539">Nucleus</keyword>
<sequence>MKDTFLLKIETWHKPDMGDQDNVHGLDKETWKKTEVVHIDIADQTQVDTKDYKEDEDPTIFKSQKTGRGPLGPNWKKELAGNTNTPHMCAYKLVTVNFKWWGLQNKIENFIQKQEKRLFTKFHRQLFCLIDQWIDLDMDDIRRIEAETQKQLDEMREKDPVKGSTATED</sequence>
<evidence type="ECO:0000256" key="9">
    <source>
        <dbReference type="ARBA" id="ARBA00023723"/>
    </source>
</evidence>
<evidence type="ECO:0000256" key="3">
    <source>
        <dbReference type="ARBA" id="ARBA00022448"/>
    </source>
</evidence>
<evidence type="ECO:0000256" key="12">
    <source>
        <dbReference type="ARBA" id="ARBA00040721"/>
    </source>
</evidence>
<evidence type="ECO:0000256" key="1">
    <source>
        <dbReference type="ARBA" id="ARBA00004123"/>
    </source>
</evidence>
<dbReference type="Gene3D" id="3.30.530.20">
    <property type="match status" value="1"/>
</dbReference>
<dbReference type="SUPFAM" id="SSF55961">
    <property type="entry name" value="Bet v1-like"/>
    <property type="match status" value="1"/>
</dbReference>
<keyword evidence="5" id="KW-0007">Acetylation</keyword>
<evidence type="ECO:0000256" key="4">
    <source>
        <dbReference type="ARBA" id="ARBA00022490"/>
    </source>
</evidence>
<comment type="catalytic activity">
    <reaction evidence="9">
        <text>a 1,2-diacyl-sn-glycero-3-phosphocholine(in) = a 1,2-diacyl-sn-glycero-3-phosphocholine(out)</text>
        <dbReference type="Rhea" id="RHEA:38571"/>
        <dbReference type="ChEBI" id="CHEBI:57643"/>
    </reaction>
    <physiologicalReaction direction="left-to-right" evidence="9">
        <dbReference type="Rhea" id="RHEA:38572"/>
    </physiologicalReaction>
</comment>
<accession>A0ABD0WZ53</accession>
<dbReference type="GO" id="GO:0005737">
    <property type="term" value="C:cytoplasm"/>
    <property type="evidence" value="ECO:0007669"/>
    <property type="project" value="UniProtKB-SubCell"/>
</dbReference>
<evidence type="ECO:0000256" key="6">
    <source>
        <dbReference type="ARBA" id="ARBA00023055"/>
    </source>
</evidence>
<comment type="catalytic activity">
    <reaction evidence="10">
        <text>a 1,2-diacyl-sn-glycero-3-phospho-(1D-myo-inositol)(in) = a 1,2-diacyl-sn-glycero-3-phospho-(1D-myo-inositol)(out)</text>
        <dbReference type="Rhea" id="RHEA:38691"/>
        <dbReference type="ChEBI" id="CHEBI:57880"/>
    </reaction>
    <physiologicalReaction direction="left-to-right" evidence="10">
        <dbReference type="Rhea" id="RHEA:38692"/>
    </physiologicalReaction>
</comment>
<evidence type="ECO:0000256" key="7">
    <source>
        <dbReference type="ARBA" id="ARBA00023121"/>
    </source>
</evidence>
<name>A0ABD0WZ53_UMBPY</name>
<evidence type="ECO:0000256" key="13">
    <source>
        <dbReference type="ARBA" id="ARBA00045333"/>
    </source>
</evidence>
<protein>
    <recommendedName>
        <fullName evidence="12">Phosphatidylinositol transfer protein alpha isoform</fullName>
    </recommendedName>
</protein>
<keyword evidence="7" id="KW-0446">Lipid-binding</keyword>
<dbReference type="GO" id="GO:0008289">
    <property type="term" value="F:lipid binding"/>
    <property type="evidence" value="ECO:0007669"/>
    <property type="project" value="UniProtKB-KW"/>
</dbReference>
<dbReference type="PRINTS" id="PR00391">
    <property type="entry name" value="PITRANSFER"/>
</dbReference>
<evidence type="ECO:0000256" key="2">
    <source>
        <dbReference type="ARBA" id="ARBA00004496"/>
    </source>
</evidence>
<feature type="compositionally biased region" description="Basic and acidic residues" evidence="14">
    <location>
        <begin position="149"/>
        <end position="161"/>
    </location>
</feature>
<evidence type="ECO:0000259" key="15">
    <source>
        <dbReference type="Pfam" id="PF02121"/>
    </source>
</evidence>
<reference evidence="16 17" key="1">
    <citation type="submission" date="2024-06" db="EMBL/GenBank/DDBJ databases">
        <authorList>
            <person name="Pan Q."/>
            <person name="Wen M."/>
            <person name="Jouanno E."/>
            <person name="Zahm M."/>
            <person name="Klopp C."/>
            <person name="Cabau C."/>
            <person name="Louis A."/>
            <person name="Berthelot C."/>
            <person name="Parey E."/>
            <person name="Roest Crollius H."/>
            <person name="Montfort J."/>
            <person name="Robinson-Rechavi M."/>
            <person name="Bouchez O."/>
            <person name="Lampietro C."/>
            <person name="Lopez Roques C."/>
            <person name="Donnadieu C."/>
            <person name="Postlethwait J."/>
            <person name="Bobe J."/>
            <person name="Verreycken H."/>
            <person name="Guiguen Y."/>
        </authorList>
    </citation>
    <scope>NUCLEOTIDE SEQUENCE [LARGE SCALE GENOMIC DNA]</scope>
    <source>
        <strain evidence="16">Up_M1</strain>
        <tissue evidence="16">Testis</tissue>
    </source>
</reference>
<keyword evidence="3" id="KW-0813">Transport</keyword>
<dbReference type="PANTHER" id="PTHR10658">
    <property type="entry name" value="PHOSPHATIDYLINOSITOL TRANSFER PROTEIN"/>
    <property type="match status" value="1"/>
</dbReference>
<keyword evidence="4" id="KW-0963">Cytoplasm</keyword>
<dbReference type="PANTHER" id="PTHR10658:SF28">
    <property type="entry name" value="PHOSPHATIDYLINOSITOL TRANSFER PROTEIN ALPHA ISOFORM"/>
    <property type="match status" value="1"/>
</dbReference>
<feature type="region of interest" description="Disordered" evidence="14">
    <location>
        <begin position="149"/>
        <end position="169"/>
    </location>
</feature>
<dbReference type="GO" id="GO:0006869">
    <property type="term" value="P:lipid transport"/>
    <property type="evidence" value="ECO:0007669"/>
    <property type="project" value="UniProtKB-KW"/>
</dbReference>
<dbReference type="Pfam" id="PF02121">
    <property type="entry name" value="IP_trans"/>
    <property type="match status" value="1"/>
</dbReference>
<comment type="similarity">
    <text evidence="11">Belongs to the PtdIns transfer protein family. PI transfer class I subfamily.</text>
</comment>
<proteinExistence type="inferred from homology"/>
<feature type="domain" description="Phosphatidylinositol transfer protein N-terminal" evidence="15">
    <location>
        <begin position="1"/>
        <end position="150"/>
    </location>
</feature>
<evidence type="ECO:0000256" key="10">
    <source>
        <dbReference type="ARBA" id="ARBA00024146"/>
    </source>
</evidence>
<evidence type="ECO:0000256" key="8">
    <source>
        <dbReference type="ARBA" id="ARBA00023242"/>
    </source>
</evidence>
<comment type="subcellular location">
    <subcellularLocation>
        <location evidence="2">Cytoplasm</location>
    </subcellularLocation>
    <subcellularLocation>
        <location evidence="1">Nucleus</location>
    </subcellularLocation>
</comment>
<evidence type="ECO:0000256" key="11">
    <source>
        <dbReference type="ARBA" id="ARBA00038104"/>
    </source>
</evidence>
<dbReference type="AlphaFoldDB" id="A0ABD0WZ53"/>
<keyword evidence="17" id="KW-1185">Reference proteome</keyword>
<organism evidence="16 17">
    <name type="scientific">Umbra pygmaea</name>
    <name type="common">Eastern mudminnow</name>
    <dbReference type="NCBI Taxonomy" id="75934"/>
    <lineage>
        <taxon>Eukaryota</taxon>
        <taxon>Metazoa</taxon>
        <taxon>Chordata</taxon>
        <taxon>Craniata</taxon>
        <taxon>Vertebrata</taxon>
        <taxon>Euteleostomi</taxon>
        <taxon>Actinopterygii</taxon>
        <taxon>Neopterygii</taxon>
        <taxon>Teleostei</taxon>
        <taxon>Protacanthopterygii</taxon>
        <taxon>Esociformes</taxon>
        <taxon>Umbridae</taxon>
        <taxon>Umbra</taxon>
    </lineage>
</organism>
<evidence type="ECO:0000256" key="5">
    <source>
        <dbReference type="ARBA" id="ARBA00022990"/>
    </source>
</evidence>